<dbReference type="Pfam" id="PF21355">
    <property type="entry name" value="TRAF-mep_MATH"/>
    <property type="match status" value="1"/>
</dbReference>
<organism evidence="2 6">
    <name type="scientific">Didymodactylos carnosus</name>
    <dbReference type="NCBI Taxonomy" id="1234261"/>
    <lineage>
        <taxon>Eukaryota</taxon>
        <taxon>Metazoa</taxon>
        <taxon>Spiralia</taxon>
        <taxon>Gnathifera</taxon>
        <taxon>Rotifera</taxon>
        <taxon>Eurotatoria</taxon>
        <taxon>Bdelloidea</taxon>
        <taxon>Philodinida</taxon>
        <taxon>Philodinidae</taxon>
        <taxon>Didymodactylos</taxon>
    </lineage>
</organism>
<dbReference type="EMBL" id="CAJNOK010026647">
    <property type="protein sequence ID" value="CAF1406394.1"/>
    <property type="molecule type" value="Genomic_DNA"/>
</dbReference>
<evidence type="ECO:0000313" key="4">
    <source>
        <dbReference type="EMBL" id="CAF3553267.1"/>
    </source>
</evidence>
<evidence type="ECO:0000313" key="6">
    <source>
        <dbReference type="Proteomes" id="UP000663829"/>
    </source>
</evidence>
<accession>A0A813QSP2</accession>
<dbReference type="SUPFAM" id="SSF49599">
    <property type="entry name" value="TRAF domain-like"/>
    <property type="match status" value="1"/>
</dbReference>
<dbReference type="InterPro" id="IPR049342">
    <property type="entry name" value="TRAF1-6_MATH_dom"/>
</dbReference>
<dbReference type="Proteomes" id="UP000681722">
    <property type="component" value="Unassembled WGS sequence"/>
</dbReference>
<evidence type="ECO:0000313" key="3">
    <source>
        <dbReference type="EMBL" id="CAF1406394.1"/>
    </source>
</evidence>
<sequence>MEGTYDCILKWPFNHKITFCLLDQSGQNRHVIDSCRPDTRSNSFQRPRSEMNVAFGIPKFFSLPMVQQDNNNYVRDDTMFIKVIVDFDDLPEVILPYILNLNPGLPHHVQQYYIKQEIKRRQDAANVSASSPAVISINGCA</sequence>
<dbReference type="Proteomes" id="UP000677228">
    <property type="component" value="Unassembled WGS sequence"/>
</dbReference>
<dbReference type="EMBL" id="CAJOBA010048387">
    <property type="protein sequence ID" value="CAF4211856.1"/>
    <property type="molecule type" value="Genomic_DNA"/>
</dbReference>
<dbReference type="PANTHER" id="PTHR10131:SF94">
    <property type="entry name" value="TNF RECEPTOR-ASSOCIATED FACTOR 4"/>
    <property type="match status" value="1"/>
</dbReference>
<dbReference type="PANTHER" id="PTHR10131">
    <property type="entry name" value="TNF RECEPTOR ASSOCIATED FACTOR"/>
    <property type="match status" value="1"/>
</dbReference>
<reference evidence="2" key="1">
    <citation type="submission" date="2021-02" db="EMBL/GenBank/DDBJ databases">
        <authorList>
            <person name="Nowell W R."/>
        </authorList>
    </citation>
    <scope>NUCLEOTIDE SEQUENCE</scope>
</reference>
<proteinExistence type="predicted"/>
<dbReference type="InterPro" id="IPR002083">
    <property type="entry name" value="MATH/TRAF_dom"/>
</dbReference>
<feature type="domain" description="MATH" evidence="1">
    <location>
        <begin position="1"/>
        <end position="85"/>
    </location>
</feature>
<protein>
    <recommendedName>
        <fullName evidence="1">MATH domain-containing protein</fullName>
    </recommendedName>
</protein>
<dbReference type="OrthoDB" id="6499288at2759"/>
<dbReference type="Proteomes" id="UP000682733">
    <property type="component" value="Unassembled WGS sequence"/>
</dbReference>
<dbReference type="GO" id="GO:0043122">
    <property type="term" value="P:regulation of canonical NF-kappaB signal transduction"/>
    <property type="evidence" value="ECO:0007669"/>
    <property type="project" value="TreeGrafter"/>
</dbReference>
<dbReference type="EMBL" id="CAJNOQ010000198">
    <property type="protein sequence ID" value="CAF0771163.1"/>
    <property type="molecule type" value="Genomic_DNA"/>
</dbReference>
<gene>
    <name evidence="2" type="ORF">GPM918_LOCUS1933</name>
    <name evidence="3" type="ORF">OVA965_LOCUS33213</name>
    <name evidence="4" type="ORF">SRO942_LOCUS1933</name>
    <name evidence="5" type="ORF">TMI583_LOCUS34096</name>
</gene>
<dbReference type="InterPro" id="IPR008974">
    <property type="entry name" value="TRAF-like"/>
</dbReference>
<name>A0A813QSP2_9BILA</name>
<comment type="caution">
    <text evidence="2">The sequence shown here is derived from an EMBL/GenBank/DDBJ whole genome shotgun (WGS) entry which is preliminary data.</text>
</comment>
<dbReference type="EMBL" id="CAJOBC010000198">
    <property type="protein sequence ID" value="CAF3553267.1"/>
    <property type="molecule type" value="Genomic_DNA"/>
</dbReference>
<dbReference type="Proteomes" id="UP000663829">
    <property type="component" value="Unassembled WGS sequence"/>
</dbReference>
<evidence type="ECO:0000313" key="5">
    <source>
        <dbReference type="EMBL" id="CAF4211856.1"/>
    </source>
</evidence>
<dbReference type="AlphaFoldDB" id="A0A813QSP2"/>
<evidence type="ECO:0000313" key="2">
    <source>
        <dbReference type="EMBL" id="CAF0771163.1"/>
    </source>
</evidence>
<dbReference type="PROSITE" id="PS50144">
    <property type="entry name" value="MATH"/>
    <property type="match status" value="1"/>
</dbReference>
<keyword evidence="6" id="KW-1185">Reference proteome</keyword>
<evidence type="ECO:0000259" key="1">
    <source>
        <dbReference type="PROSITE" id="PS50144"/>
    </source>
</evidence>
<dbReference type="Gene3D" id="2.60.210.10">
    <property type="entry name" value="Apoptosis, Tumor Necrosis Factor Receptor Associated Protein 2, Chain A"/>
    <property type="match status" value="1"/>
</dbReference>